<sequence length="77" mass="7872">MRELIKANPSPATRAAAFVGVDDCEELLPVDVAVPDEGRVLVPVKTVAVHIFANGEDGDSAVGDAESVGQVGTRQGG</sequence>
<evidence type="ECO:0000313" key="2">
    <source>
        <dbReference type="Proteomes" id="UP001144978"/>
    </source>
</evidence>
<organism evidence="1 2">
    <name type="scientific">Trametes sanguinea</name>
    <dbReference type="NCBI Taxonomy" id="158606"/>
    <lineage>
        <taxon>Eukaryota</taxon>
        <taxon>Fungi</taxon>
        <taxon>Dikarya</taxon>
        <taxon>Basidiomycota</taxon>
        <taxon>Agaricomycotina</taxon>
        <taxon>Agaricomycetes</taxon>
        <taxon>Polyporales</taxon>
        <taxon>Polyporaceae</taxon>
        <taxon>Trametes</taxon>
    </lineage>
</organism>
<reference evidence="1" key="1">
    <citation type="submission" date="2022-08" db="EMBL/GenBank/DDBJ databases">
        <title>Genome Sequence of Pycnoporus sanguineus.</title>
        <authorList>
            <person name="Buettner E."/>
        </authorList>
    </citation>
    <scope>NUCLEOTIDE SEQUENCE</scope>
    <source>
        <strain evidence="1">CG-C14</strain>
    </source>
</reference>
<dbReference type="Proteomes" id="UP001144978">
    <property type="component" value="Unassembled WGS sequence"/>
</dbReference>
<accession>A0ACC1PMH9</accession>
<dbReference type="EMBL" id="JANSHE010002217">
    <property type="protein sequence ID" value="KAJ2994057.1"/>
    <property type="molecule type" value="Genomic_DNA"/>
</dbReference>
<proteinExistence type="predicted"/>
<protein>
    <submittedName>
        <fullName evidence="1">Uncharacterized protein</fullName>
    </submittedName>
</protein>
<gene>
    <name evidence="1" type="ORF">NUW54_g7617</name>
</gene>
<name>A0ACC1PMH9_9APHY</name>
<evidence type="ECO:0000313" key="1">
    <source>
        <dbReference type="EMBL" id="KAJ2994057.1"/>
    </source>
</evidence>
<keyword evidence="2" id="KW-1185">Reference proteome</keyword>
<comment type="caution">
    <text evidence="1">The sequence shown here is derived from an EMBL/GenBank/DDBJ whole genome shotgun (WGS) entry which is preliminary data.</text>
</comment>